<dbReference type="InterPro" id="IPR007165">
    <property type="entry name" value="Phage_holin_4_2"/>
</dbReference>
<dbReference type="Proteomes" id="UP000298458">
    <property type="component" value="Unassembled WGS sequence"/>
</dbReference>
<dbReference type="RefSeq" id="WP_135769128.1">
    <property type="nucleotide sequence ID" value="NZ_RQET01000013.1"/>
</dbReference>
<organism evidence="2 3">
    <name type="scientific">Leptospira fletcheri</name>
    <dbReference type="NCBI Taxonomy" id="2484981"/>
    <lineage>
        <taxon>Bacteria</taxon>
        <taxon>Pseudomonadati</taxon>
        <taxon>Spirochaetota</taxon>
        <taxon>Spirochaetia</taxon>
        <taxon>Leptospirales</taxon>
        <taxon>Leptospiraceae</taxon>
        <taxon>Leptospira</taxon>
    </lineage>
</organism>
<dbReference type="PANTHER" id="PTHR37309">
    <property type="entry name" value="SLR0284 PROTEIN"/>
    <property type="match status" value="1"/>
</dbReference>
<feature type="transmembrane region" description="Helical" evidence="1">
    <location>
        <begin position="96"/>
        <end position="114"/>
    </location>
</feature>
<dbReference type="OrthoDB" id="331170at2"/>
<evidence type="ECO:0008006" key="4">
    <source>
        <dbReference type="Google" id="ProtNLM"/>
    </source>
</evidence>
<evidence type="ECO:0000313" key="2">
    <source>
        <dbReference type="EMBL" id="TGK06447.1"/>
    </source>
</evidence>
<dbReference type="PANTHER" id="PTHR37309:SF1">
    <property type="entry name" value="SLR0284 PROTEIN"/>
    <property type="match status" value="1"/>
</dbReference>
<comment type="caution">
    <text evidence="2">The sequence shown here is derived from an EMBL/GenBank/DDBJ whole genome shotgun (WGS) entry which is preliminary data.</text>
</comment>
<evidence type="ECO:0000256" key="1">
    <source>
        <dbReference type="SAM" id="Phobius"/>
    </source>
</evidence>
<name>A0A4R9G6P8_9LEPT</name>
<gene>
    <name evidence="2" type="ORF">EHO60_15525</name>
</gene>
<sequence length="128" mass="14162">MAKLLLSIVLQSLVVIYVFPLIDPLFRVSGGWWDVLVLVLFFGFLNFVLRWLLVILTLGLGYLVYILTLGLAGLVVNAIVLLMIGDIFPGKIFVPGFFSAFLGGAVLALANYVAKREADDEDSRKNRD</sequence>
<keyword evidence="3" id="KW-1185">Reference proteome</keyword>
<keyword evidence="1" id="KW-0812">Transmembrane</keyword>
<feature type="transmembrane region" description="Helical" evidence="1">
    <location>
        <begin position="30"/>
        <end position="53"/>
    </location>
</feature>
<reference evidence="2" key="1">
    <citation type="journal article" date="2019" name="PLoS Negl. Trop. Dis.">
        <title>Revisiting the worldwide diversity of Leptospira species in the environment.</title>
        <authorList>
            <person name="Vincent A.T."/>
            <person name="Schiettekatte O."/>
            <person name="Bourhy P."/>
            <person name="Veyrier F.J."/>
            <person name="Picardeau M."/>
        </authorList>
    </citation>
    <scope>NUCLEOTIDE SEQUENCE [LARGE SCALE GENOMIC DNA]</scope>
    <source>
        <strain evidence="2">SSW15</strain>
    </source>
</reference>
<proteinExistence type="predicted"/>
<protein>
    <recommendedName>
        <fullName evidence="4">Phage holin family protein</fullName>
    </recommendedName>
</protein>
<keyword evidence="1" id="KW-0472">Membrane</keyword>
<evidence type="ECO:0000313" key="3">
    <source>
        <dbReference type="Proteomes" id="UP000298458"/>
    </source>
</evidence>
<dbReference type="AlphaFoldDB" id="A0A4R9G6P8"/>
<dbReference type="EMBL" id="RQET01000013">
    <property type="protein sequence ID" value="TGK06447.1"/>
    <property type="molecule type" value="Genomic_DNA"/>
</dbReference>
<dbReference type="Pfam" id="PF04020">
    <property type="entry name" value="Phage_holin_4_2"/>
    <property type="match status" value="1"/>
</dbReference>
<keyword evidence="1" id="KW-1133">Transmembrane helix</keyword>
<accession>A0A4R9G6P8</accession>
<feature type="transmembrane region" description="Helical" evidence="1">
    <location>
        <begin position="60"/>
        <end position="84"/>
    </location>
</feature>